<accession>A0A0G0Z6S2</accession>
<dbReference type="PANTHER" id="PTHR34322:SF2">
    <property type="entry name" value="TRANSPOSASE IS200-LIKE DOMAIN-CONTAINING PROTEIN"/>
    <property type="match status" value="1"/>
</dbReference>
<protein>
    <submittedName>
        <fullName evidence="2">Transposase-like protein</fullName>
    </submittedName>
</protein>
<dbReference type="SUPFAM" id="SSF143422">
    <property type="entry name" value="Transposase IS200-like"/>
    <property type="match status" value="1"/>
</dbReference>
<dbReference type="GO" id="GO:0006313">
    <property type="term" value="P:DNA transposition"/>
    <property type="evidence" value="ECO:0007669"/>
    <property type="project" value="InterPro"/>
</dbReference>
<dbReference type="InterPro" id="IPR036515">
    <property type="entry name" value="Transposase_17_sf"/>
</dbReference>
<dbReference type="Pfam" id="PF01797">
    <property type="entry name" value="Y1_Tnp"/>
    <property type="match status" value="1"/>
</dbReference>
<sequence>MTRGNNRNTVFECDEDFEYYLELIERFKKDHPFDLYHYCLMSNHVHFLIKTNKATDFSNFMKRLNLAYFHHYRKTYGWVGHFWQDRFKSQPVGKDEYFIQCGKYIELNPVRAGIVKNPEDYRYSSYSYYAMGKNNPLLTKDMFYDNLGRTRIEKMKSYSNLSFDDIITSSYSENIWGSNKQRYREQDKINRKQKV</sequence>
<comment type="caution">
    <text evidence="2">The sequence shown here is derived from an EMBL/GenBank/DDBJ whole genome shotgun (WGS) entry which is preliminary data.</text>
</comment>
<dbReference type="GO" id="GO:0004803">
    <property type="term" value="F:transposase activity"/>
    <property type="evidence" value="ECO:0007669"/>
    <property type="project" value="InterPro"/>
</dbReference>
<dbReference type="Proteomes" id="UP000033869">
    <property type="component" value="Unassembled WGS sequence"/>
</dbReference>
<evidence type="ECO:0000313" key="2">
    <source>
        <dbReference type="EMBL" id="KKS08718.1"/>
    </source>
</evidence>
<organism evidence="2 3">
    <name type="scientific">candidate division CPR2 bacterium GW2011_GWC1_41_48</name>
    <dbReference type="NCBI Taxonomy" id="1618344"/>
    <lineage>
        <taxon>Bacteria</taxon>
        <taxon>Bacteria division CPR2</taxon>
    </lineage>
</organism>
<gene>
    <name evidence="2" type="ORF">UU65_C0005G0029</name>
</gene>
<proteinExistence type="predicted"/>
<dbReference type="GO" id="GO:0003677">
    <property type="term" value="F:DNA binding"/>
    <property type="evidence" value="ECO:0007669"/>
    <property type="project" value="InterPro"/>
</dbReference>
<dbReference type="InterPro" id="IPR002686">
    <property type="entry name" value="Transposase_17"/>
</dbReference>
<dbReference type="AlphaFoldDB" id="A0A0G0Z6S2"/>
<dbReference type="EMBL" id="LCBL01000005">
    <property type="protein sequence ID" value="KKS08718.1"/>
    <property type="molecule type" value="Genomic_DNA"/>
</dbReference>
<evidence type="ECO:0000313" key="3">
    <source>
        <dbReference type="Proteomes" id="UP000033869"/>
    </source>
</evidence>
<dbReference type="SMART" id="SM01321">
    <property type="entry name" value="Y1_Tnp"/>
    <property type="match status" value="1"/>
</dbReference>
<evidence type="ECO:0000259" key="1">
    <source>
        <dbReference type="SMART" id="SM01321"/>
    </source>
</evidence>
<dbReference type="Gene3D" id="3.30.70.1290">
    <property type="entry name" value="Transposase IS200-like"/>
    <property type="match status" value="1"/>
</dbReference>
<name>A0A0G0Z6S2_UNCC2</name>
<dbReference type="PANTHER" id="PTHR34322">
    <property type="entry name" value="TRANSPOSASE, Y1_TNP DOMAIN-CONTAINING"/>
    <property type="match status" value="1"/>
</dbReference>
<reference evidence="2 3" key="1">
    <citation type="journal article" date="2015" name="Nature">
        <title>rRNA introns, odd ribosomes, and small enigmatic genomes across a large radiation of phyla.</title>
        <authorList>
            <person name="Brown C.T."/>
            <person name="Hug L.A."/>
            <person name="Thomas B.C."/>
            <person name="Sharon I."/>
            <person name="Castelle C.J."/>
            <person name="Singh A."/>
            <person name="Wilkins M.J."/>
            <person name="Williams K.H."/>
            <person name="Banfield J.F."/>
        </authorList>
    </citation>
    <scope>NUCLEOTIDE SEQUENCE [LARGE SCALE GENOMIC DNA]</scope>
</reference>
<feature type="domain" description="Transposase IS200-like" evidence="1">
    <location>
        <begin position="1"/>
        <end position="108"/>
    </location>
</feature>